<keyword evidence="8 12" id="KW-0675">Receptor</keyword>
<dbReference type="InterPro" id="IPR037066">
    <property type="entry name" value="Plug_dom_sf"/>
</dbReference>
<keyword evidence="2 10" id="KW-0813">Transport</keyword>
<dbReference type="InterPro" id="IPR036942">
    <property type="entry name" value="Beta-barrel_TonB_sf"/>
</dbReference>
<dbReference type="AlphaFoldDB" id="A0AA94IV71"/>
<dbReference type="Gene3D" id="2.170.130.10">
    <property type="entry name" value="TonB-dependent receptor, plug domain"/>
    <property type="match status" value="1"/>
</dbReference>
<dbReference type="Gene3D" id="2.40.170.20">
    <property type="entry name" value="TonB-dependent receptor, beta-barrel domain"/>
    <property type="match status" value="1"/>
</dbReference>
<dbReference type="Pfam" id="PF00593">
    <property type="entry name" value="TonB_dep_Rec_b-barrel"/>
    <property type="match status" value="1"/>
</dbReference>
<accession>A0AA94IV71</accession>
<evidence type="ECO:0000256" key="7">
    <source>
        <dbReference type="ARBA" id="ARBA00023136"/>
    </source>
</evidence>
<comment type="caution">
    <text evidence="12">The sequence shown here is derived from an EMBL/GenBank/DDBJ whole genome shotgun (WGS) entry which is preliminary data.</text>
</comment>
<keyword evidence="3 10" id="KW-1134">Transmembrane beta strand</keyword>
<keyword evidence="7 10" id="KW-0472">Membrane</keyword>
<name>A0AA94IV71_9BACT</name>
<dbReference type="PANTHER" id="PTHR30069:SF29">
    <property type="entry name" value="HEMOGLOBIN AND HEMOGLOBIN-HAPTOGLOBIN-BINDING PROTEIN 1-RELATED"/>
    <property type="match status" value="1"/>
</dbReference>
<evidence type="ECO:0000256" key="9">
    <source>
        <dbReference type="ARBA" id="ARBA00023237"/>
    </source>
</evidence>
<evidence type="ECO:0000256" key="5">
    <source>
        <dbReference type="ARBA" id="ARBA00022729"/>
    </source>
</evidence>
<evidence type="ECO:0000256" key="2">
    <source>
        <dbReference type="ARBA" id="ARBA00022448"/>
    </source>
</evidence>
<gene>
    <name evidence="12" type="ORF">SAMN06265364_11656</name>
</gene>
<organism evidence="12 13">
    <name type="scientific">Prevotella jejuni</name>
    <dbReference type="NCBI Taxonomy" id="1177574"/>
    <lineage>
        <taxon>Bacteria</taxon>
        <taxon>Pseudomonadati</taxon>
        <taxon>Bacteroidota</taxon>
        <taxon>Bacteroidia</taxon>
        <taxon>Bacteroidales</taxon>
        <taxon>Prevotellaceae</taxon>
        <taxon>Prevotella</taxon>
    </lineage>
</organism>
<protein>
    <submittedName>
        <fullName evidence="12">Outer membrane receptor proteins, mostly Fe transport</fullName>
    </submittedName>
</protein>
<keyword evidence="4 10" id="KW-0812">Transmembrane</keyword>
<evidence type="ECO:0000256" key="4">
    <source>
        <dbReference type="ARBA" id="ARBA00022692"/>
    </source>
</evidence>
<evidence type="ECO:0000256" key="10">
    <source>
        <dbReference type="PROSITE-ProRule" id="PRU01360"/>
    </source>
</evidence>
<proteinExistence type="inferred from homology"/>
<evidence type="ECO:0000259" key="11">
    <source>
        <dbReference type="Pfam" id="PF00593"/>
    </source>
</evidence>
<evidence type="ECO:0000256" key="8">
    <source>
        <dbReference type="ARBA" id="ARBA00023170"/>
    </source>
</evidence>
<evidence type="ECO:0000313" key="13">
    <source>
        <dbReference type="Proteomes" id="UP000198427"/>
    </source>
</evidence>
<dbReference type="GO" id="GO:0044718">
    <property type="term" value="P:siderophore transmembrane transport"/>
    <property type="evidence" value="ECO:0007669"/>
    <property type="project" value="TreeGrafter"/>
</dbReference>
<keyword evidence="13" id="KW-1185">Reference proteome</keyword>
<dbReference type="PROSITE" id="PS52016">
    <property type="entry name" value="TONB_DEPENDENT_REC_3"/>
    <property type="match status" value="1"/>
</dbReference>
<evidence type="ECO:0000256" key="6">
    <source>
        <dbReference type="ARBA" id="ARBA00023077"/>
    </source>
</evidence>
<reference evidence="12 13" key="1">
    <citation type="submission" date="2017-06" db="EMBL/GenBank/DDBJ databases">
        <authorList>
            <person name="Varghese N."/>
            <person name="Submissions S."/>
        </authorList>
    </citation>
    <scope>NUCLEOTIDE SEQUENCE [LARGE SCALE GENOMIC DNA]</scope>
    <source>
        <strain evidence="12 13">DSM 26989</strain>
    </source>
</reference>
<dbReference type="GO" id="GO:0015344">
    <property type="term" value="F:siderophore uptake transmembrane transporter activity"/>
    <property type="evidence" value="ECO:0007669"/>
    <property type="project" value="TreeGrafter"/>
</dbReference>
<dbReference type="SUPFAM" id="SSF56935">
    <property type="entry name" value="Porins"/>
    <property type="match status" value="1"/>
</dbReference>
<evidence type="ECO:0000256" key="3">
    <source>
        <dbReference type="ARBA" id="ARBA00022452"/>
    </source>
</evidence>
<feature type="domain" description="TonB-dependent receptor-like beta-barrel" evidence="11">
    <location>
        <begin position="233"/>
        <end position="661"/>
    </location>
</feature>
<dbReference type="GO" id="GO:0009279">
    <property type="term" value="C:cell outer membrane"/>
    <property type="evidence" value="ECO:0007669"/>
    <property type="project" value="UniProtKB-SubCell"/>
</dbReference>
<dbReference type="PANTHER" id="PTHR30069">
    <property type="entry name" value="TONB-DEPENDENT OUTER MEMBRANE RECEPTOR"/>
    <property type="match status" value="1"/>
</dbReference>
<comment type="subcellular location">
    <subcellularLocation>
        <location evidence="1 10">Cell outer membrane</location>
        <topology evidence="1 10">Multi-pass membrane protein</topology>
    </subcellularLocation>
</comment>
<evidence type="ECO:0000256" key="1">
    <source>
        <dbReference type="ARBA" id="ARBA00004571"/>
    </source>
</evidence>
<dbReference type="InterPro" id="IPR000531">
    <property type="entry name" value="Beta-barrel_TonB"/>
</dbReference>
<comment type="similarity">
    <text evidence="10">Belongs to the TonB-dependent receptor family.</text>
</comment>
<dbReference type="Proteomes" id="UP000198427">
    <property type="component" value="Unassembled WGS sequence"/>
</dbReference>
<dbReference type="InterPro" id="IPR039426">
    <property type="entry name" value="TonB-dep_rcpt-like"/>
</dbReference>
<keyword evidence="5" id="KW-0732">Signal</keyword>
<sequence>MPYADIAPLFTNSKTSSNQTIMNKIIYLAGLTLLSVLPAAAQQTAPDSTATLKDQTLSDVTVTARRASVRSLSGAINGKDILRDELFKAACCNLGESFVNNPAVDVNYSDAATGAKQVKLLGLSGTYVQMLTENLPNFRGAALPYGLGYVPGSWMKSLQVSKGNSSVKNGYEAMAGQINVEYLKPEDPEGVTLNLYGSTMGKFEANADGNIHINGNKNLSTGILAHFENNWSKHDGNGDGFQDDPRVRQYNLQNRWYWKSGSYMLHAGLSLLKEDRTSGQVDHHGSMTAGMTPYRINIGTNRYEAYMKNAFILDPAHGTNIALMGNVSMHQQDASYGIKDYYVNEKTAYASLIFETNFTDEHNLSAGLSLNHDYLHQSLTLPTSAVPANYGNLYPLTRGIESETTPGAYVQYTYNLHNKLIAMAGLRIDHSNVYGTFATPRFHLKWVPTDFLTLRLSAGKGYRSPHALAENNYLMASGRRLIIDKLNQEAAWNYGASFAFLIPIAQKMLKLNAEYYYTDFLSQTVIDYDTNPQEIHVTNLDGKSYSHTFQIDASYPLFKGLELTVAYRYNLVKTTYGGRLMWKPLQSRYKGLLTASYKTPLGVWQFDATLALNGGGRMPEPYTLATGNLSWERNYKAYGQVNAQITRYFRNFSLYLGGENLTNFKQKNPIIGYQNPWDNSFEPTMVYGPIQGAMAYVGIRLNLGKHQQ</sequence>
<evidence type="ECO:0000313" key="12">
    <source>
        <dbReference type="EMBL" id="SNR87856.1"/>
    </source>
</evidence>
<keyword evidence="6" id="KW-0798">TonB box</keyword>
<dbReference type="EMBL" id="FZNZ01000016">
    <property type="protein sequence ID" value="SNR87856.1"/>
    <property type="molecule type" value="Genomic_DNA"/>
</dbReference>
<keyword evidence="9 10" id="KW-0998">Cell outer membrane</keyword>